<evidence type="ECO:0000313" key="2">
    <source>
        <dbReference type="Proteomes" id="UP000199397"/>
    </source>
</evidence>
<dbReference type="PIRSF" id="PIRSF007028">
    <property type="entry name" value="UCP007028"/>
    <property type="match status" value="1"/>
</dbReference>
<dbReference type="OrthoDB" id="9792392at2"/>
<dbReference type="STRING" id="525918.SAMN05660964_00754"/>
<keyword evidence="2" id="KW-1185">Reference proteome</keyword>
<gene>
    <name evidence="1" type="ORF">SAMN05660964_00754</name>
</gene>
<dbReference type="Proteomes" id="UP000199397">
    <property type="component" value="Unassembled WGS sequence"/>
</dbReference>
<dbReference type="SUPFAM" id="SSF54909">
    <property type="entry name" value="Dimeric alpha+beta barrel"/>
    <property type="match status" value="1"/>
</dbReference>
<name>A0A1H3XN91_9GAMM</name>
<dbReference type="EMBL" id="FNQP01000003">
    <property type="protein sequence ID" value="SEA00907.1"/>
    <property type="molecule type" value="Genomic_DNA"/>
</dbReference>
<dbReference type="InterPro" id="IPR011008">
    <property type="entry name" value="Dimeric_a/b-barrel"/>
</dbReference>
<organism evidence="1 2">
    <name type="scientific">Thiothrix caldifontis</name>
    <dbReference type="NCBI Taxonomy" id="525918"/>
    <lineage>
        <taxon>Bacteria</taxon>
        <taxon>Pseudomonadati</taxon>
        <taxon>Pseudomonadota</taxon>
        <taxon>Gammaproteobacteria</taxon>
        <taxon>Thiotrichales</taxon>
        <taxon>Thiotrichaceae</taxon>
        <taxon>Thiothrix</taxon>
    </lineage>
</organism>
<dbReference type="InterPro" id="IPR009874">
    <property type="entry name" value="DUF1428"/>
</dbReference>
<dbReference type="AlphaFoldDB" id="A0A1H3XN91"/>
<protein>
    <submittedName>
        <fullName evidence="1">Uncharacterized conserved protein YbaA, DUF1428 family</fullName>
    </submittedName>
</protein>
<evidence type="ECO:0000313" key="1">
    <source>
        <dbReference type="EMBL" id="SEA00907.1"/>
    </source>
</evidence>
<accession>A0A1H3XN91</accession>
<reference evidence="1 2" key="1">
    <citation type="submission" date="2016-10" db="EMBL/GenBank/DDBJ databases">
        <authorList>
            <person name="de Groot N.N."/>
        </authorList>
    </citation>
    <scope>NUCLEOTIDE SEQUENCE [LARGE SCALE GENOMIC DNA]</scope>
    <source>
        <strain evidence="1 2">DSM 21228</strain>
    </source>
</reference>
<proteinExistence type="predicted"/>
<dbReference type="RefSeq" id="WP_093065527.1">
    <property type="nucleotide sequence ID" value="NZ_FNQP01000003.1"/>
</dbReference>
<dbReference type="Gene3D" id="3.30.70.100">
    <property type="match status" value="1"/>
</dbReference>
<dbReference type="Pfam" id="PF07237">
    <property type="entry name" value="DUF1428"/>
    <property type="match status" value="1"/>
</dbReference>
<sequence>MSYVDGFVLPVPENKLEAYRVMSQAAGEIWMEHGALAYKECVGEDLNSEFANNSFPRIAGAQEGETVILAFIIYQSREHRDEVNAKVHQDPRMQCGDMKDLPFDCARMNYGGFTTLVDL</sequence>